<accession>A0A7M4D7Z4</accession>
<evidence type="ECO:0000256" key="8">
    <source>
        <dbReference type="RuleBase" id="RU363041"/>
    </source>
</evidence>
<keyword evidence="3" id="KW-0813">Transport</keyword>
<keyword evidence="4 8" id="KW-1003">Cell membrane</keyword>
<feature type="transmembrane region" description="Helical" evidence="8">
    <location>
        <begin position="215"/>
        <end position="237"/>
    </location>
</feature>
<keyword evidence="11" id="KW-1185">Reference proteome</keyword>
<reference evidence="10 11" key="1">
    <citation type="submission" date="2019-11" db="EMBL/GenBank/DDBJ databases">
        <title>Draft genome sequence of Labilibaculum sp. strain SYP isolated from Black Sea.</title>
        <authorList>
            <person name="Yadav S."/>
            <person name="Villanueva L."/>
        </authorList>
    </citation>
    <scope>NUCLEOTIDE SEQUENCE [LARGE SCALE GENOMIC DNA]</scope>
    <source>
        <strain evidence="10 11">44</strain>
    </source>
</reference>
<comment type="subcellular location">
    <subcellularLocation>
        <location evidence="1 8">Cell membrane</location>
        <topology evidence="1 8">Multi-pass membrane protein</topology>
    </subcellularLocation>
</comment>
<evidence type="ECO:0000256" key="4">
    <source>
        <dbReference type="ARBA" id="ARBA00022475"/>
    </source>
</evidence>
<comment type="caution">
    <text evidence="9">The sequence shown here is derived from an EMBL/GenBank/DDBJ whole genome shotgun (WGS) entry which is preliminary data.</text>
</comment>
<evidence type="ECO:0000313" key="9">
    <source>
        <dbReference type="EMBL" id="MUP38773.1"/>
    </source>
</evidence>
<feature type="transmembrane region" description="Helical" evidence="8">
    <location>
        <begin position="152"/>
        <end position="178"/>
    </location>
</feature>
<keyword evidence="5 8" id="KW-0812">Transmembrane</keyword>
<proteinExistence type="inferred from homology"/>
<dbReference type="PANTHER" id="PTHR30269">
    <property type="entry name" value="TRANSMEMBRANE PROTEIN YFCA"/>
    <property type="match status" value="1"/>
</dbReference>
<keyword evidence="6 8" id="KW-1133">Transmembrane helix</keyword>
<evidence type="ECO:0000313" key="11">
    <source>
        <dbReference type="Proteomes" id="UP000285951"/>
    </source>
</evidence>
<reference evidence="9 12" key="2">
    <citation type="submission" date="2019-12" db="EMBL/GenBank/DDBJ databases">
        <title>Draft genome sequence of Labilibaculum sp. strain 44 isolated from deep waters of Black Sea.</title>
        <authorList>
            <person name="Yadav S."/>
            <person name="Villanueva L."/>
        </authorList>
    </citation>
    <scope>NUCLEOTIDE SEQUENCE [LARGE SCALE GENOMIC DNA]</scope>
    <source>
        <strain evidence="9 12">44</strain>
    </source>
</reference>
<dbReference type="EMBL" id="WOTW01000032">
    <property type="protein sequence ID" value="MUP38773.1"/>
    <property type="molecule type" value="Genomic_DNA"/>
</dbReference>
<dbReference type="InterPro" id="IPR002781">
    <property type="entry name" value="TM_pro_TauE-like"/>
</dbReference>
<dbReference type="Proteomes" id="UP000462449">
    <property type="component" value="Unassembled WGS sequence"/>
</dbReference>
<dbReference type="PANTHER" id="PTHR30269:SF0">
    <property type="entry name" value="MEMBRANE TRANSPORTER PROTEIN YFCA-RELATED"/>
    <property type="match status" value="1"/>
</dbReference>
<dbReference type="EMBL" id="QTZN02000032">
    <property type="protein sequence ID" value="MVB07978.1"/>
    <property type="molecule type" value="Genomic_DNA"/>
</dbReference>
<evidence type="ECO:0000313" key="10">
    <source>
        <dbReference type="EMBL" id="MVB07978.1"/>
    </source>
</evidence>
<protein>
    <recommendedName>
        <fullName evidence="8">Probable membrane transporter protein</fullName>
    </recommendedName>
</protein>
<dbReference type="OrthoDB" id="554695at2"/>
<feature type="transmembrane region" description="Helical" evidence="8">
    <location>
        <begin position="42"/>
        <end position="66"/>
    </location>
</feature>
<gene>
    <name evidence="10" type="ORF">DWB62_013185</name>
    <name evidence="9" type="ORF">GNY23_13185</name>
</gene>
<dbReference type="RefSeq" id="WP_156196330.1">
    <property type="nucleotide sequence ID" value="NZ_QTZN02000032.1"/>
</dbReference>
<dbReference type="Proteomes" id="UP000285951">
    <property type="component" value="Unassembled WGS sequence"/>
</dbReference>
<feature type="transmembrane region" description="Helical" evidence="8">
    <location>
        <begin position="190"/>
        <end position="208"/>
    </location>
</feature>
<organism evidence="9 12">
    <name type="scientific">Labilibaculum euxinus</name>
    <dbReference type="NCBI Taxonomy" id="2686357"/>
    <lineage>
        <taxon>Bacteria</taxon>
        <taxon>Pseudomonadati</taxon>
        <taxon>Bacteroidota</taxon>
        <taxon>Bacteroidia</taxon>
        <taxon>Marinilabiliales</taxon>
        <taxon>Marinifilaceae</taxon>
        <taxon>Labilibaculum</taxon>
    </lineage>
</organism>
<feature type="transmembrane region" description="Helical" evidence="8">
    <location>
        <begin position="112"/>
        <end position="131"/>
    </location>
</feature>
<dbReference type="AlphaFoldDB" id="A0A7M4D7Z4"/>
<feature type="transmembrane region" description="Helical" evidence="8">
    <location>
        <begin position="87"/>
        <end position="106"/>
    </location>
</feature>
<evidence type="ECO:0000256" key="7">
    <source>
        <dbReference type="ARBA" id="ARBA00023136"/>
    </source>
</evidence>
<sequence length="265" mass="29167">MTELFANLHEMDIYSFPIICLLLLAGFMVGFINTIAGSGTVISYSLFMFLGLSAPLANGTIRFGVIMQTLAATYNFKKQNVLELKKGVLPALPTVLGSVLGAQIAISINKDLFEILIAGVMLIMGGLLFFKPNRWLAGSKILQNKKFGFKQFAIFFIIGIYGGFIHIGVGIFLIGILVLEMGYDLIKANALKVFIVLLYSPFALIVFMMNDQIHYGIGTIAAIGNVFGGYTASHFAVNWGANFIRWILMSIILIFCIRSLNLFHL</sequence>
<keyword evidence="7 8" id="KW-0472">Membrane</keyword>
<dbReference type="InterPro" id="IPR052017">
    <property type="entry name" value="TSUP"/>
</dbReference>
<evidence type="ECO:0000256" key="6">
    <source>
        <dbReference type="ARBA" id="ARBA00022989"/>
    </source>
</evidence>
<evidence type="ECO:0000313" key="12">
    <source>
        <dbReference type="Proteomes" id="UP000462449"/>
    </source>
</evidence>
<feature type="transmembrane region" description="Helical" evidence="8">
    <location>
        <begin position="12"/>
        <end position="36"/>
    </location>
</feature>
<name>A0A7M4D7Z4_9BACT</name>
<feature type="transmembrane region" description="Helical" evidence="8">
    <location>
        <begin position="243"/>
        <end position="263"/>
    </location>
</feature>
<evidence type="ECO:0000256" key="1">
    <source>
        <dbReference type="ARBA" id="ARBA00004651"/>
    </source>
</evidence>
<evidence type="ECO:0000256" key="3">
    <source>
        <dbReference type="ARBA" id="ARBA00022448"/>
    </source>
</evidence>
<dbReference type="Pfam" id="PF01925">
    <property type="entry name" value="TauE"/>
    <property type="match status" value="1"/>
</dbReference>
<dbReference type="GO" id="GO:0005886">
    <property type="term" value="C:plasma membrane"/>
    <property type="evidence" value="ECO:0007669"/>
    <property type="project" value="UniProtKB-SubCell"/>
</dbReference>
<evidence type="ECO:0000256" key="5">
    <source>
        <dbReference type="ARBA" id="ARBA00022692"/>
    </source>
</evidence>
<evidence type="ECO:0000256" key="2">
    <source>
        <dbReference type="ARBA" id="ARBA00009142"/>
    </source>
</evidence>
<comment type="similarity">
    <text evidence="2 8">Belongs to the 4-toluene sulfonate uptake permease (TSUP) (TC 2.A.102) family.</text>
</comment>